<accession>A0ABS3ET00</accession>
<evidence type="ECO:0000313" key="3">
    <source>
        <dbReference type="Proteomes" id="UP000664163"/>
    </source>
</evidence>
<feature type="domain" description="DinB-like" evidence="1">
    <location>
        <begin position="14"/>
        <end position="138"/>
    </location>
</feature>
<dbReference type="Proteomes" id="UP000664163">
    <property type="component" value="Unassembled WGS sequence"/>
</dbReference>
<sequence>MTKNILKDLIAQNRKTCDFTFNEITQENSTLKLNDDTASVGFIYRHIGEIMHLLTQFFGIPTEVKNTTMGEKDTGEVYNKEESQQLVEDGYKKLSDLVEGLSEKEWEETIETPFFGSISRTKLLGHILYHNTYHCGQITLTLKRGK</sequence>
<keyword evidence="3" id="KW-1185">Reference proteome</keyword>
<dbReference type="Pfam" id="PF12867">
    <property type="entry name" value="DinB_2"/>
    <property type="match status" value="1"/>
</dbReference>
<gene>
    <name evidence="2" type="ORF">J0X13_02310</name>
</gene>
<protein>
    <submittedName>
        <fullName evidence="2">DinB family protein</fullName>
    </submittedName>
</protein>
<name>A0ABS3ET00_9FLAO</name>
<comment type="caution">
    <text evidence="2">The sequence shown here is derived from an EMBL/GenBank/DDBJ whole genome shotgun (WGS) entry which is preliminary data.</text>
</comment>
<dbReference type="InterPro" id="IPR024775">
    <property type="entry name" value="DinB-like"/>
</dbReference>
<dbReference type="Gene3D" id="1.20.120.450">
    <property type="entry name" value="dinb family like domain"/>
    <property type="match status" value="1"/>
</dbReference>
<proteinExistence type="predicted"/>
<organism evidence="2 3">
    <name type="scientific">[Muricauda] lutisoli</name>
    <dbReference type="NCBI Taxonomy" id="2816035"/>
    <lineage>
        <taxon>Bacteria</taxon>
        <taxon>Pseudomonadati</taxon>
        <taxon>Bacteroidota</taxon>
        <taxon>Flavobacteriia</taxon>
        <taxon>Flavobacteriales</taxon>
        <taxon>Flavobacteriaceae</taxon>
        <taxon>Allomuricauda</taxon>
    </lineage>
</organism>
<dbReference type="SUPFAM" id="SSF109854">
    <property type="entry name" value="DinB/YfiT-like putative metalloenzymes"/>
    <property type="match status" value="1"/>
</dbReference>
<dbReference type="RefSeq" id="WP_207069864.1">
    <property type="nucleotide sequence ID" value="NZ_JAFLND010000001.1"/>
</dbReference>
<reference evidence="2 3" key="1">
    <citation type="submission" date="2021-03" db="EMBL/GenBank/DDBJ databases">
        <title>Muricauda sp. CAU 1631 isolated from Incheon.</title>
        <authorList>
            <person name="Kim W."/>
        </authorList>
    </citation>
    <scope>NUCLEOTIDE SEQUENCE [LARGE SCALE GENOMIC DNA]</scope>
    <source>
        <strain evidence="2 3">CAU 1631</strain>
    </source>
</reference>
<dbReference type="InterPro" id="IPR034660">
    <property type="entry name" value="DinB/YfiT-like"/>
</dbReference>
<evidence type="ECO:0000259" key="1">
    <source>
        <dbReference type="Pfam" id="PF12867"/>
    </source>
</evidence>
<evidence type="ECO:0000313" key="2">
    <source>
        <dbReference type="EMBL" id="MBO0329361.1"/>
    </source>
</evidence>
<dbReference type="EMBL" id="JAFLND010000001">
    <property type="protein sequence ID" value="MBO0329361.1"/>
    <property type="molecule type" value="Genomic_DNA"/>
</dbReference>